<protein>
    <submittedName>
        <fullName evidence="1">TM2 domain containing 2</fullName>
    </submittedName>
</protein>
<evidence type="ECO:0000313" key="1">
    <source>
        <dbReference type="Ensembl" id="ENSMUSP00000148091.2"/>
    </source>
</evidence>
<reference evidence="1" key="3">
    <citation type="submission" date="2025-08" db="UniProtKB">
        <authorList>
            <consortium name="Ensembl"/>
        </authorList>
    </citation>
    <scope>IDENTIFICATION</scope>
    <source>
        <strain evidence="1">C57BL/6J</strain>
    </source>
</reference>
<dbReference type="MGI" id="MGI:1916992">
    <property type="gene designation" value="Tm2d2"/>
</dbReference>
<reference evidence="1 3" key="1">
    <citation type="journal article" date="2009" name="PLoS Biol.">
        <title>Lineage-specific biology revealed by a finished genome assembly of the mouse.</title>
        <authorList>
            <consortium name="Mouse Genome Sequencing Consortium"/>
            <person name="Church D.M."/>
            <person name="Goodstadt L."/>
            <person name="Hillier L.W."/>
            <person name="Zody M.C."/>
            <person name="Goldstein S."/>
            <person name="She X."/>
            <person name="Bult C.J."/>
            <person name="Agarwala R."/>
            <person name="Cherry J.L."/>
            <person name="DiCuccio M."/>
            <person name="Hlavina W."/>
            <person name="Kapustin Y."/>
            <person name="Meric P."/>
            <person name="Maglott D."/>
            <person name="Birtle Z."/>
            <person name="Marques A.C."/>
            <person name="Graves T."/>
            <person name="Zhou S."/>
            <person name="Teague B."/>
            <person name="Potamousis K."/>
            <person name="Churas C."/>
            <person name="Place M."/>
            <person name="Herschleb J."/>
            <person name="Runnheim R."/>
            <person name="Forrest D."/>
            <person name="Amos-Landgraf J."/>
            <person name="Schwartz D.C."/>
            <person name="Cheng Z."/>
            <person name="Lindblad-Toh K."/>
            <person name="Eichler E.E."/>
            <person name="Ponting C.P."/>
        </authorList>
    </citation>
    <scope>NUCLEOTIDE SEQUENCE [LARGE SCALE GENOMIC DNA]</scope>
    <source>
        <strain evidence="1 3">C57BL/6J</strain>
    </source>
</reference>
<dbReference type="OrthoDB" id="408511at2759"/>
<dbReference type="VEuPathDB" id="HostDB:ENSMUSG00000031556"/>
<gene>
    <name evidence="1 2" type="primary">Tm2d2</name>
</gene>
<dbReference type="Bgee" id="ENSMUSG00000031556">
    <property type="expression patterns" value="Expressed in spermatocyte and 259 other cell types or tissues"/>
</dbReference>
<dbReference type="AGR" id="MGI:1916992"/>
<accession>A0A1B0GSV8</accession>
<evidence type="ECO:0000313" key="2">
    <source>
        <dbReference type="MGI" id="MGI:1916992"/>
    </source>
</evidence>
<dbReference type="Antibodypedia" id="56606">
    <property type="antibodies" value="28 antibodies from 9 providers"/>
</dbReference>
<organism evidence="1 3">
    <name type="scientific">Mus musculus</name>
    <name type="common">Mouse</name>
    <dbReference type="NCBI Taxonomy" id="10090"/>
    <lineage>
        <taxon>Eukaryota</taxon>
        <taxon>Metazoa</taxon>
        <taxon>Chordata</taxon>
        <taxon>Craniata</taxon>
        <taxon>Vertebrata</taxon>
        <taxon>Euteleostomi</taxon>
        <taxon>Mammalia</taxon>
        <taxon>Eutheria</taxon>
        <taxon>Euarchontoglires</taxon>
        <taxon>Glires</taxon>
        <taxon>Rodentia</taxon>
        <taxon>Myomorpha</taxon>
        <taxon>Muroidea</taxon>
        <taxon>Muridae</taxon>
        <taxon>Murinae</taxon>
        <taxon>Mus</taxon>
        <taxon>Mus</taxon>
    </lineage>
</organism>
<dbReference type="Proteomes" id="UP000000589">
    <property type="component" value="Chromosome 8"/>
</dbReference>
<dbReference type="GeneTree" id="ENSGT00730000111181"/>
<dbReference type="Ensembl" id="ENSMUST00000210758.2">
    <property type="protein sequence ID" value="ENSMUSP00000148091.2"/>
    <property type="gene ID" value="ENSMUSG00000031556.7"/>
</dbReference>
<reference evidence="1 3" key="2">
    <citation type="journal article" date="2011" name="PLoS Biol.">
        <title>Modernizing reference genome assemblies.</title>
        <authorList>
            <person name="Church D.M."/>
            <person name="Schneider V.A."/>
            <person name="Graves T."/>
            <person name="Auger K."/>
            <person name="Cunningham F."/>
            <person name="Bouk N."/>
            <person name="Chen H.C."/>
            <person name="Agarwala R."/>
            <person name="McLaren W.M."/>
            <person name="Ritchie G.R."/>
            <person name="Albracht D."/>
            <person name="Kremitzki M."/>
            <person name="Rock S."/>
            <person name="Kotkiewicz H."/>
            <person name="Kremitzki C."/>
            <person name="Wollam A."/>
            <person name="Trani L."/>
            <person name="Fulton L."/>
            <person name="Fulton R."/>
            <person name="Matthews L."/>
            <person name="Whitehead S."/>
            <person name="Chow W."/>
            <person name="Torrance J."/>
            <person name="Dunn M."/>
            <person name="Harden G."/>
            <person name="Threadgold G."/>
            <person name="Wood J."/>
            <person name="Collins J."/>
            <person name="Heath P."/>
            <person name="Griffiths G."/>
            <person name="Pelan S."/>
            <person name="Grafham D."/>
            <person name="Eichler E.E."/>
            <person name="Weinstock G."/>
            <person name="Mardis E.R."/>
            <person name="Wilson R.K."/>
            <person name="Howe K."/>
            <person name="Flicek P."/>
            <person name="Hubbard T."/>
        </authorList>
    </citation>
    <scope>NUCLEOTIDE SEQUENCE [LARGE SCALE GENOMIC DNA]</scope>
    <source>
        <strain evidence="1 3">C57BL/6J</strain>
    </source>
</reference>
<dbReference type="ExpressionAtlas" id="A0A1B0GSV8">
    <property type="expression patterns" value="baseline and differential"/>
</dbReference>
<dbReference type="SMR" id="A0A1B0GSV8"/>
<sequence length="221" mass="24269">MVLGGCPVSYLLLCGQAALLLGNLLLLHCVSRSHSFNATAELDLTPSGAAHLEGPAASSWEYSDPNSPVILCSYLPDEFVDCDAPVDHVGNATASQELGYGCLKVRILFFVQAPSWEAWPGAVKELQKGIQTDLIFFFFFYNFIRITVAGNMTKVLTAEEHICFPQEPTMPVPKPPKCKDQPVLLPLTVETNKLKPRHRLYFQSKAFLNRAAATTAKPCTL</sequence>
<reference evidence="1" key="4">
    <citation type="submission" date="2025-09" db="UniProtKB">
        <authorList>
            <consortium name="Ensembl"/>
        </authorList>
    </citation>
    <scope>IDENTIFICATION</scope>
    <source>
        <strain evidence="1">C57BL/6J</strain>
    </source>
</reference>
<proteinExistence type="predicted"/>
<dbReference type="AlphaFoldDB" id="A0A1B0GSV8"/>
<name>A0A1B0GSV8_MOUSE</name>
<evidence type="ECO:0000313" key="3">
    <source>
        <dbReference type="Proteomes" id="UP000000589"/>
    </source>
</evidence>
<keyword evidence="3" id="KW-1185">Reference proteome</keyword>